<dbReference type="EMBL" id="JBHRWR010000016">
    <property type="protein sequence ID" value="MFC3575655.1"/>
    <property type="molecule type" value="Genomic_DNA"/>
</dbReference>
<protein>
    <recommendedName>
        <fullName evidence="3">histidine kinase</fullName>
        <ecNumber evidence="3">2.7.13.3</ecNumber>
    </recommendedName>
</protein>
<dbReference type="Gene3D" id="6.10.340.10">
    <property type="match status" value="1"/>
</dbReference>
<dbReference type="PRINTS" id="PR00344">
    <property type="entry name" value="BCTRLSENSOR"/>
</dbReference>
<dbReference type="Proteomes" id="UP001595701">
    <property type="component" value="Unassembled WGS sequence"/>
</dbReference>
<keyword evidence="8 10" id="KW-1133">Transmembrane helix</keyword>
<dbReference type="CDD" id="cd00082">
    <property type="entry name" value="HisKA"/>
    <property type="match status" value="1"/>
</dbReference>
<evidence type="ECO:0000313" key="13">
    <source>
        <dbReference type="EMBL" id="MFC3575655.1"/>
    </source>
</evidence>
<reference evidence="14" key="1">
    <citation type="journal article" date="2019" name="Int. J. Syst. Evol. Microbiol.">
        <title>The Global Catalogue of Microorganisms (GCM) 10K type strain sequencing project: providing services to taxonomists for standard genome sequencing and annotation.</title>
        <authorList>
            <consortium name="The Broad Institute Genomics Platform"/>
            <consortium name="The Broad Institute Genome Sequencing Center for Infectious Disease"/>
            <person name="Wu L."/>
            <person name="Ma J."/>
        </authorList>
    </citation>
    <scope>NUCLEOTIDE SEQUENCE [LARGE SCALE GENOMIC DNA]</scope>
    <source>
        <strain evidence="14">CGMCC 4.7035</strain>
    </source>
</reference>
<keyword evidence="6 10" id="KW-0812">Transmembrane</keyword>
<name>A0ABV7SHK7_9ACTN</name>
<feature type="domain" description="HAMP" evidence="12">
    <location>
        <begin position="72"/>
        <end position="124"/>
    </location>
</feature>
<gene>
    <name evidence="13" type="ORF">ACFOZ0_20715</name>
</gene>
<dbReference type="PROSITE" id="PS50109">
    <property type="entry name" value="HIS_KIN"/>
    <property type="match status" value="1"/>
</dbReference>
<dbReference type="RefSeq" id="WP_310766759.1">
    <property type="nucleotide sequence ID" value="NZ_JBHRWR010000016.1"/>
</dbReference>
<dbReference type="InterPro" id="IPR036890">
    <property type="entry name" value="HATPase_C_sf"/>
</dbReference>
<keyword evidence="10" id="KW-0472">Membrane</keyword>
<dbReference type="InterPro" id="IPR050736">
    <property type="entry name" value="Sensor_HK_Regulatory"/>
</dbReference>
<evidence type="ECO:0000256" key="2">
    <source>
        <dbReference type="ARBA" id="ARBA00004236"/>
    </source>
</evidence>
<dbReference type="PANTHER" id="PTHR43711">
    <property type="entry name" value="TWO-COMPONENT HISTIDINE KINASE"/>
    <property type="match status" value="1"/>
</dbReference>
<evidence type="ECO:0000259" key="12">
    <source>
        <dbReference type="PROSITE" id="PS50885"/>
    </source>
</evidence>
<keyword evidence="13" id="KW-0547">Nucleotide-binding</keyword>
<dbReference type="PROSITE" id="PS50885">
    <property type="entry name" value="HAMP"/>
    <property type="match status" value="1"/>
</dbReference>
<dbReference type="InterPro" id="IPR003661">
    <property type="entry name" value="HisK_dim/P_dom"/>
</dbReference>
<evidence type="ECO:0000256" key="8">
    <source>
        <dbReference type="ARBA" id="ARBA00022989"/>
    </source>
</evidence>
<comment type="catalytic activity">
    <reaction evidence="1">
        <text>ATP + protein L-histidine = ADP + protein N-phospho-L-histidine.</text>
        <dbReference type="EC" id="2.7.13.3"/>
    </reaction>
</comment>
<evidence type="ECO:0000256" key="7">
    <source>
        <dbReference type="ARBA" id="ARBA00022777"/>
    </source>
</evidence>
<dbReference type="InterPro" id="IPR004358">
    <property type="entry name" value="Sig_transdc_His_kin-like_C"/>
</dbReference>
<evidence type="ECO:0000256" key="10">
    <source>
        <dbReference type="SAM" id="Phobius"/>
    </source>
</evidence>
<dbReference type="InterPro" id="IPR005467">
    <property type="entry name" value="His_kinase_dom"/>
</dbReference>
<comment type="subcellular location">
    <subcellularLocation>
        <location evidence="2">Cell membrane</location>
    </subcellularLocation>
</comment>
<feature type="transmembrane region" description="Helical" evidence="10">
    <location>
        <begin position="27"/>
        <end position="46"/>
    </location>
</feature>
<dbReference type="Gene3D" id="1.10.287.130">
    <property type="match status" value="1"/>
</dbReference>
<organism evidence="13 14">
    <name type="scientific">Streptomyces yaanensis</name>
    <dbReference type="NCBI Taxonomy" id="1142239"/>
    <lineage>
        <taxon>Bacteria</taxon>
        <taxon>Bacillati</taxon>
        <taxon>Actinomycetota</taxon>
        <taxon>Actinomycetes</taxon>
        <taxon>Kitasatosporales</taxon>
        <taxon>Streptomycetaceae</taxon>
        <taxon>Streptomyces</taxon>
    </lineage>
</organism>
<keyword evidence="7" id="KW-0418">Kinase</keyword>
<dbReference type="CDD" id="cd00075">
    <property type="entry name" value="HATPase"/>
    <property type="match status" value="1"/>
</dbReference>
<keyword evidence="9" id="KW-0902">Two-component regulatory system</keyword>
<evidence type="ECO:0000256" key="1">
    <source>
        <dbReference type="ARBA" id="ARBA00000085"/>
    </source>
</evidence>
<sequence>MSGGPAARRSPGEPWGGVRPFSIKTKLGALVVISVLITTGLLMIAARTETELRFITVFSMIATLLITQFVAHSLTSPLDEMNTVARSISHGDYTRRVRDNRRDELGDLAQTINLMADELEAQDRQRKELVANVSHELRTPIAGLRAVLENIVDGVTQADTETMRTALKQTERLGRLVETLLDLSRLDNGVVPLKKRRFEVWPYLSGVLKEAQMVSSARAGIASGSGSHTRTDVHLHLDVSPPELTAHADPERIHQVVANLIDNAVKHSPPHGRVTVKARRGTTPDALELEVLDEGPGIPRTEWHRVFERFNRGAVRAPHGPGSDGGTGLGLAIARWAVDLHGGRIGVAESTRGCRIQVTLPGEPSLPS</sequence>
<dbReference type="Pfam" id="PF00512">
    <property type="entry name" value="HisKA"/>
    <property type="match status" value="1"/>
</dbReference>
<evidence type="ECO:0000256" key="4">
    <source>
        <dbReference type="ARBA" id="ARBA00022553"/>
    </source>
</evidence>
<dbReference type="Pfam" id="PF02518">
    <property type="entry name" value="HATPase_c"/>
    <property type="match status" value="1"/>
</dbReference>
<keyword evidence="14" id="KW-1185">Reference proteome</keyword>
<dbReference type="SMART" id="SM00304">
    <property type="entry name" value="HAMP"/>
    <property type="match status" value="1"/>
</dbReference>
<dbReference type="InterPro" id="IPR036097">
    <property type="entry name" value="HisK_dim/P_sf"/>
</dbReference>
<dbReference type="CDD" id="cd06225">
    <property type="entry name" value="HAMP"/>
    <property type="match status" value="1"/>
</dbReference>
<evidence type="ECO:0000259" key="11">
    <source>
        <dbReference type="PROSITE" id="PS50109"/>
    </source>
</evidence>
<proteinExistence type="predicted"/>
<accession>A0ABV7SHK7</accession>
<dbReference type="SUPFAM" id="SSF158472">
    <property type="entry name" value="HAMP domain-like"/>
    <property type="match status" value="1"/>
</dbReference>
<dbReference type="Pfam" id="PF00672">
    <property type="entry name" value="HAMP"/>
    <property type="match status" value="1"/>
</dbReference>
<feature type="transmembrane region" description="Helical" evidence="10">
    <location>
        <begin position="52"/>
        <end position="71"/>
    </location>
</feature>
<evidence type="ECO:0000313" key="14">
    <source>
        <dbReference type="Proteomes" id="UP001595701"/>
    </source>
</evidence>
<comment type="caution">
    <text evidence="13">The sequence shown here is derived from an EMBL/GenBank/DDBJ whole genome shotgun (WGS) entry which is preliminary data.</text>
</comment>
<dbReference type="SMART" id="SM00388">
    <property type="entry name" value="HisKA"/>
    <property type="match status" value="1"/>
</dbReference>
<feature type="domain" description="Histidine kinase" evidence="11">
    <location>
        <begin position="132"/>
        <end position="364"/>
    </location>
</feature>
<keyword evidence="5" id="KW-0808">Transferase</keyword>
<dbReference type="InterPro" id="IPR003660">
    <property type="entry name" value="HAMP_dom"/>
</dbReference>
<dbReference type="SMART" id="SM00387">
    <property type="entry name" value="HATPase_c"/>
    <property type="match status" value="1"/>
</dbReference>
<evidence type="ECO:0000256" key="6">
    <source>
        <dbReference type="ARBA" id="ARBA00022692"/>
    </source>
</evidence>
<dbReference type="SUPFAM" id="SSF47384">
    <property type="entry name" value="Homodimeric domain of signal transducing histidine kinase"/>
    <property type="match status" value="1"/>
</dbReference>
<dbReference type="Gene3D" id="3.30.565.10">
    <property type="entry name" value="Histidine kinase-like ATPase, C-terminal domain"/>
    <property type="match status" value="1"/>
</dbReference>
<evidence type="ECO:0000256" key="3">
    <source>
        <dbReference type="ARBA" id="ARBA00012438"/>
    </source>
</evidence>
<keyword evidence="13" id="KW-0067">ATP-binding</keyword>
<dbReference type="GO" id="GO:0005524">
    <property type="term" value="F:ATP binding"/>
    <property type="evidence" value="ECO:0007669"/>
    <property type="project" value="UniProtKB-KW"/>
</dbReference>
<dbReference type="EC" id="2.7.13.3" evidence="3"/>
<dbReference type="PANTHER" id="PTHR43711:SF32">
    <property type="entry name" value="SENSOR-TYPE HISTIDINE KINASE PRRB"/>
    <property type="match status" value="1"/>
</dbReference>
<dbReference type="SUPFAM" id="SSF55874">
    <property type="entry name" value="ATPase domain of HSP90 chaperone/DNA topoisomerase II/histidine kinase"/>
    <property type="match status" value="1"/>
</dbReference>
<dbReference type="InterPro" id="IPR003594">
    <property type="entry name" value="HATPase_dom"/>
</dbReference>
<keyword evidence="4" id="KW-0597">Phosphoprotein</keyword>
<evidence type="ECO:0000256" key="9">
    <source>
        <dbReference type="ARBA" id="ARBA00023012"/>
    </source>
</evidence>
<evidence type="ECO:0000256" key="5">
    <source>
        <dbReference type="ARBA" id="ARBA00022679"/>
    </source>
</evidence>